<gene>
    <name evidence="1" type="ORF">HOLleu_29996</name>
</gene>
<sequence length="65" mass="7556">MNRLTMQFNTCHALARHAGPFTDYVWQNTLDSLKGLDVGTSYRNDHAAQIFTHYIARNEQNKRNC</sequence>
<name>A0A9Q1BJV6_HOLLE</name>
<accession>A0A9Q1BJV6</accession>
<organism evidence="1 2">
    <name type="scientific">Holothuria leucospilota</name>
    <name type="common">Black long sea cucumber</name>
    <name type="synonym">Mertensiothuria leucospilota</name>
    <dbReference type="NCBI Taxonomy" id="206669"/>
    <lineage>
        <taxon>Eukaryota</taxon>
        <taxon>Metazoa</taxon>
        <taxon>Echinodermata</taxon>
        <taxon>Eleutherozoa</taxon>
        <taxon>Echinozoa</taxon>
        <taxon>Holothuroidea</taxon>
        <taxon>Aspidochirotacea</taxon>
        <taxon>Aspidochirotida</taxon>
        <taxon>Holothuriidae</taxon>
        <taxon>Holothuria</taxon>
    </lineage>
</organism>
<evidence type="ECO:0000313" key="1">
    <source>
        <dbReference type="EMBL" id="KAJ8027906.1"/>
    </source>
</evidence>
<dbReference type="Proteomes" id="UP001152320">
    <property type="component" value="Chromosome 15"/>
</dbReference>
<proteinExistence type="predicted"/>
<reference evidence="1" key="1">
    <citation type="submission" date="2021-10" db="EMBL/GenBank/DDBJ databases">
        <title>Tropical sea cucumber genome reveals ecological adaptation and Cuvierian tubules defense mechanism.</title>
        <authorList>
            <person name="Chen T."/>
        </authorList>
    </citation>
    <scope>NUCLEOTIDE SEQUENCE</scope>
    <source>
        <strain evidence="1">Nanhai2018</strain>
        <tissue evidence="1">Muscle</tissue>
    </source>
</reference>
<keyword evidence="2" id="KW-1185">Reference proteome</keyword>
<dbReference type="AlphaFoldDB" id="A0A9Q1BJV6"/>
<comment type="caution">
    <text evidence="1">The sequence shown here is derived from an EMBL/GenBank/DDBJ whole genome shotgun (WGS) entry which is preliminary data.</text>
</comment>
<dbReference type="EMBL" id="JAIZAY010000015">
    <property type="protein sequence ID" value="KAJ8027906.1"/>
    <property type="molecule type" value="Genomic_DNA"/>
</dbReference>
<evidence type="ECO:0000313" key="2">
    <source>
        <dbReference type="Proteomes" id="UP001152320"/>
    </source>
</evidence>
<protein>
    <submittedName>
        <fullName evidence="1">Uncharacterized protein</fullName>
    </submittedName>
</protein>